<dbReference type="AlphaFoldDB" id="A0A1F6FI81"/>
<evidence type="ECO:0000313" key="2">
    <source>
        <dbReference type="Proteomes" id="UP000177395"/>
    </source>
</evidence>
<gene>
    <name evidence="1" type="ORF">A2392_02215</name>
</gene>
<evidence type="ECO:0000313" key="1">
    <source>
        <dbReference type="EMBL" id="OGG85567.1"/>
    </source>
</evidence>
<dbReference type="Proteomes" id="UP000177395">
    <property type="component" value="Unassembled WGS sequence"/>
</dbReference>
<accession>A0A1F6FI81</accession>
<protein>
    <submittedName>
        <fullName evidence="1">Uncharacterized protein</fullName>
    </submittedName>
</protein>
<proteinExistence type="predicted"/>
<dbReference type="EMBL" id="MFMS01000006">
    <property type="protein sequence ID" value="OGG85567.1"/>
    <property type="molecule type" value="Genomic_DNA"/>
</dbReference>
<comment type="caution">
    <text evidence="1">The sequence shown here is derived from an EMBL/GenBank/DDBJ whole genome shotgun (WGS) entry which is preliminary data.</text>
</comment>
<name>A0A1F6FI81_9BACT</name>
<reference evidence="1 2" key="1">
    <citation type="journal article" date="2016" name="Nat. Commun.">
        <title>Thousands of microbial genomes shed light on interconnected biogeochemical processes in an aquifer system.</title>
        <authorList>
            <person name="Anantharaman K."/>
            <person name="Brown C.T."/>
            <person name="Hug L.A."/>
            <person name="Sharon I."/>
            <person name="Castelle C.J."/>
            <person name="Probst A.J."/>
            <person name="Thomas B.C."/>
            <person name="Singh A."/>
            <person name="Wilkins M.J."/>
            <person name="Karaoz U."/>
            <person name="Brodie E.L."/>
            <person name="Williams K.H."/>
            <person name="Hubbard S.S."/>
            <person name="Banfield J.F."/>
        </authorList>
    </citation>
    <scope>NUCLEOTIDE SEQUENCE [LARGE SCALE GENOMIC DNA]</scope>
</reference>
<organism evidence="1 2">
    <name type="scientific">Candidatus Kaiserbacteria bacterium RIFOXYB1_FULL_46_14</name>
    <dbReference type="NCBI Taxonomy" id="1798531"/>
    <lineage>
        <taxon>Bacteria</taxon>
        <taxon>Candidatus Kaiseribacteriota</taxon>
    </lineage>
</organism>
<sequence>MVQKKRRREMNDDQIRTLFSQAHSGKTEIAEPAFKELMKFGADKVRSELLSIAMKSMSAKVAEMAFHAWMKDPTVKHWHELHNVYWHCVTEKVRILAFDELMKFPYVPTASLREIAETTETQSIAVLALREVKRRENE</sequence>